<comment type="caution">
    <text evidence="1">The sequence shown here is derived from an EMBL/GenBank/DDBJ whole genome shotgun (WGS) entry which is preliminary data.</text>
</comment>
<gene>
    <name evidence="1" type="ORF">EVAR_19720_1</name>
</gene>
<sequence>MPRRTRTAARHAYFTFARNGYDFRKSMSRKWSALREHGCNSATDMVQIIVGHDDDRNTKLPVRICFCLVFVLPSRNERCSVVKCSLTGRGRHRRARRSDRRRMALAAPPIYIKKVFRVARYLREFPGYLVYMRSWKFHGTGGRSLAIREKVNGGRTINIAPSLHGDGAMRFRTIDDR</sequence>
<keyword evidence="2" id="KW-1185">Reference proteome</keyword>
<reference evidence="1 2" key="1">
    <citation type="journal article" date="2019" name="Commun. Biol.">
        <title>The bagworm genome reveals a unique fibroin gene that provides high tensile strength.</title>
        <authorList>
            <person name="Kono N."/>
            <person name="Nakamura H."/>
            <person name="Ohtoshi R."/>
            <person name="Tomita M."/>
            <person name="Numata K."/>
            <person name="Arakawa K."/>
        </authorList>
    </citation>
    <scope>NUCLEOTIDE SEQUENCE [LARGE SCALE GENOMIC DNA]</scope>
</reference>
<evidence type="ECO:0000313" key="2">
    <source>
        <dbReference type="Proteomes" id="UP000299102"/>
    </source>
</evidence>
<proteinExistence type="predicted"/>
<name>A0A4C1UQT1_EUMVA</name>
<dbReference type="AlphaFoldDB" id="A0A4C1UQT1"/>
<dbReference type="EMBL" id="BGZK01000210">
    <property type="protein sequence ID" value="GBP28679.1"/>
    <property type="molecule type" value="Genomic_DNA"/>
</dbReference>
<protein>
    <submittedName>
        <fullName evidence="1">Uncharacterized protein</fullName>
    </submittedName>
</protein>
<organism evidence="1 2">
    <name type="scientific">Eumeta variegata</name>
    <name type="common">Bagworm moth</name>
    <name type="synonym">Eumeta japonica</name>
    <dbReference type="NCBI Taxonomy" id="151549"/>
    <lineage>
        <taxon>Eukaryota</taxon>
        <taxon>Metazoa</taxon>
        <taxon>Ecdysozoa</taxon>
        <taxon>Arthropoda</taxon>
        <taxon>Hexapoda</taxon>
        <taxon>Insecta</taxon>
        <taxon>Pterygota</taxon>
        <taxon>Neoptera</taxon>
        <taxon>Endopterygota</taxon>
        <taxon>Lepidoptera</taxon>
        <taxon>Glossata</taxon>
        <taxon>Ditrysia</taxon>
        <taxon>Tineoidea</taxon>
        <taxon>Psychidae</taxon>
        <taxon>Oiketicinae</taxon>
        <taxon>Eumeta</taxon>
    </lineage>
</organism>
<accession>A0A4C1UQT1</accession>
<dbReference type="Proteomes" id="UP000299102">
    <property type="component" value="Unassembled WGS sequence"/>
</dbReference>
<evidence type="ECO:0000313" key="1">
    <source>
        <dbReference type="EMBL" id="GBP28679.1"/>
    </source>
</evidence>